<comment type="caution">
    <text evidence="8">The sequence shown here is derived from an EMBL/GenBank/DDBJ whole genome shotgun (WGS) entry which is preliminary data.</text>
</comment>
<dbReference type="Pfam" id="PF01180">
    <property type="entry name" value="DHO_dh"/>
    <property type="match status" value="1"/>
</dbReference>
<dbReference type="InterPro" id="IPR050074">
    <property type="entry name" value="DHO_dehydrogenase"/>
</dbReference>
<dbReference type="Gene3D" id="3.20.20.70">
    <property type="entry name" value="Aldolase class I"/>
    <property type="match status" value="1"/>
</dbReference>
<feature type="domain" description="Dihydroorotate dehydrogenase catalytic" evidence="7">
    <location>
        <begin position="8"/>
        <end position="92"/>
    </location>
</feature>
<dbReference type="InterPro" id="IPR005720">
    <property type="entry name" value="Dihydroorotate_DH_cat"/>
</dbReference>
<dbReference type="AlphaFoldDB" id="A0A0F9ETQ4"/>
<evidence type="ECO:0000256" key="6">
    <source>
        <dbReference type="SAM" id="MobiDB-lite"/>
    </source>
</evidence>
<feature type="region of interest" description="Disordered" evidence="6">
    <location>
        <begin position="1"/>
        <end position="26"/>
    </location>
</feature>
<dbReference type="GO" id="GO:0004152">
    <property type="term" value="F:dihydroorotate dehydrogenase activity"/>
    <property type="evidence" value="ECO:0007669"/>
    <property type="project" value="UniProtKB-ARBA"/>
</dbReference>
<dbReference type="EMBL" id="LAZR01033353">
    <property type="protein sequence ID" value="KKL48330.1"/>
    <property type="molecule type" value="Genomic_DNA"/>
</dbReference>
<dbReference type="GO" id="GO:0005886">
    <property type="term" value="C:plasma membrane"/>
    <property type="evidence" value="ECO:0007669"/>
    <property type="project" value="TreeGrafter"/>
</dbReference>
<dbReference type="InterPro" id="IPR013785">
    <property type="entry name" value="Aldolase_TIM"/>
</dbReference>
<reference evidence="8" key="1">
    <citation type="journal article" date="2015" name="Nature">
        <title>Complex archaea that bridge the gap between prokaryotes and eukaryotes.</title>
        <authorList>
            <person name="Spang A."/>
            <person name="Saw J.H."/>
            <person name="Jorgensen S.L."/>
            <person name="Zaremba-Niedzwiedzka K."/>
            <person name="Martijn J."/>
            <person name="Lind A.E."/>
            <person name="van Eijk R."/>
            <person name="Schleper C."/>
            <person name="Guy L."/>
            <person name="Ettema T.J."/>
        </authorList>
    </citation>
    <scope>NUCLEOTIDE SEQUENCE</scope>
</reference>
<gene>
    <name evidence="8" type="ORF">LCGC14_2326610</name>
</gene>
<evidence type="ECO:0000256" key="3">
    <source>
        <dbReference type="ARBA" id="ARBA00022630"/>
    </source>
</evidence>
<evidence type="ECO:0000256" key="1">
    <source>
        <dbReference type="ARBA" id="ARBA00001917"/>
    </source>
</evidence>
<dbReference type="UniPathway" id="UPA00070"/>
<dbReference type="SUPFAM" id="SSF51395">
    <property type="entry name" value="FMN-linked oxidoreductases"/>
    <property type="match status" value="1"/>
</dbReference>
<organism evidence="8">
    <name type="scientific">marine sediment metagenome</name>
    <dbReference type="NCBI Taxonomy" id="412755"/>
    <lineage>
        <taxon>unclassified sequences</taxon>
        <taxon>metagenomes</taxon>
        <taxon>ecological metagenomes</taxon>
    </lineage>
</organism>
<evidence type="ECO:0000256" key="5">
    <source>
        <dbReference type="ARBA" id="ARBA00023002"/>
    </source>
</evidence>
<comment type="cofactor">
    <cofactor evidence="1">
        <name>FMN</name>
        <dbReference type="ChEBI" id="CHEBI:58210"/>
    </cofactor>
</comment>
<dbReference type="GO" id="GO:0006207">
    <property type="term" value="P:'de novo' pyrimidine nucleobase biosynthetic process"/>
    <property type="evidence" value="ECO:0007669"/>
    <property type="project" value="InterPro"/>
</dbReference>
<dbReference type="PROSITE" id="PS00912">
    <property type="entry name" value="DHODEHASE_2"/>
    <property type="match status" value="1"/>
</dbReference>
<dbReference type="PANTHER" id="PTHR48109">
    <property type="entry name" value="DIHYDROOROTATE DEHYDROGENASE (QUINONE), MITOCHONDRIAL-RELATED"/>
    <property type="match status" value="1"/>
</dbReference>
<dbReference type="GO" id="GO:0005737">
    <property type="term" value="C:cytoplasm"/>
    <property type="evidence" value="ECO:0007669"/>
    <property type="project" value="InterPro"/>
</dbReference>
<comment type="pathway">
    <text evidence="2">Pyrimidine metabolism; UMP biosynthesis via de novo pathway.</text>
</comment>
<keyword evidence="3" id="KW-0285">Flavoprotein</keyword>
<feature type="compositionally biased region" description="Polar residues" evidence="6">
    <location>
        <begin position="1"/>
        <end position="10"/>
    </location>
</feature>
<dbReference type="PANTHER" id="PTHR48109:SF4">
    <property type="entry name" value="DIHYDROOROTATE DEHYDROGENASE (QUINONE), MITOCHONDRIAL"/>
    <property type="match status" value="1"/>
</dbReference>
<sequence>ITRDGLSTESGKVKEIGNGGLSGSPVRDRSTEIIRYIHEKTAGKLPIIGVGGIMNPEDAIEKIKAGASLVQVYTGFIYEGPSLVRRINRKILRSS</sequence>
<evidence type="ECO:0000259" key="7">
    <source>
        <dbReference type="Pfam" id="PF01180"/>
    </source>
</evidence>
<keyword evidence="5" id="KW-0560">Oxidoreductase</keyword>
<name>A0A0F9ETQ4_9ZZZZ</name>
<evidence type="ECO:0000256" key="4">
    <source>
        <dbReference type="ARBA" id="ARBA00022643"/>
    </source>
</evidence>
<accession>A0A0F9ETQ4</accession>
<dbReference type="GO" id="GO:0044205">
    <property type="term" value="P:'de novo' UMP biosynthetic process"/>
    <property type="evidence" value="ECO:0007669"/>
    <property type="project" value="UniProtKB-UniPathway"/>
</dbReference>
<keyword evidence="4" id="KW-0288">FMN</keyword>
<proteinExistence type="predicted"/>
<evidence type="ECO:0000256" key="2">
    <source>
        <dbReference type="ARBA" id="ARBA00004725"/>
    </source>
</evidence>
<evidence type="ECO:0000313" key="8">
    <source>
        <dbReference type="EMBL" id="KKL48330.1"/>
    </source>
</evidence>
<feature type="non-terminal residue" evidence="8">
    <location>
        <position position="1"/>
    </location>
</feature>
<protein>
    <recommendedName>
        <fullName evidence="7">Dihydroorotate dehydrogenase catalytic domain-containing protein</fullName>
    </recommendedName>
</protein>
<dbReference type="InterPro" id="IPR001295">
    <property type="entry name" value="Dihydroorotate_DH_CS"/>
</dbReference>